<keyword evidence="6" id="KW-0547">Nucleotide-binding</keyword>
<dbReference type="GO" id="GO:0005737">
    <property type="term" value="C:cytoplasm"/>
    <property type="evidence" value="ECO:0007669"/>
    <property type="project" value="UniProtKB-SubCell"/>
</dbReference>
<dbReference type="GO" id="GO:0005524">
    <property type="term" value="F:ATP binding"/>
    <property type="evidence" value="ECO:0007669"/>
    <property type="project" value="UniProtKB-KW"/>
</dbReference>
<keyword evidence="3" id="KW-0963">Cytoplasm</keyword>
<name>A0A2S5RAC9_9PROT</name>
<dbReference type="GO" id="GO:0004826">
    <property type="term" value="F:phenylalanine-tRNA ligase activity"/>
    <property type="evidence" value="ECO:0007669"/>
    <property type="project" value="UniProtKB-EC"/>
</dbReference>
<evidence type="ECO:0000256" key="10">
    <source>
        <dbReference type="ARBA" id="ARBA00023146"/>
    </source>
</evidence>
<gene>
    <name evidence="13" type="ORF">HCUR_00470</name>
</gene>
<keyword evidence="7" id="KW-0067">ATP-binding</keyword>
<dbReference type="InterPro" id="IPR004529">
    <property type="entry name" value="Phe-tRNA-synth_IIc_asu"/>
</dbReference>
<feature type="domain" description="Aminoacyl-transfer RNA synthetases class-II family profile" evidence="12">
    <location>
        <begin position="23"/>
        <end position="256"/>
    </location>
</feature>
<dbReference type="Pfam" id="PF01409">
    <property type="entry name" value="tRNA-synt_2d"/>
    <property type="match status" value="1"/>
</dbReference>
<keyword evidence="5" id="KW-0479">Metal-binding</keyword>
<dbReference type="PANTHER" id="PTHR11538:SF41">
    <property type="entry name" value="PHENYLALANINE--TRNA LIGASE, MITOCHONDRIAL"/>
    <property type="match status" value="1"/>
</dbReference>
<evidence type="ECO:0000256" key="1">
    <source>
        <dbReference type="ARBA" id="ARBA00004496"/>
    </source>
</evidence>
<evidence type="ECO:0000256" key="2">
    <source>
        <dbReference type="ARBA" id="ARBA00012814"/>
    </source>
</evidence>
<dbReference type="NCBIfam" id="TIGR00468">
    <property type="entry name" value="pheS"/>
    <property type="match status" value="1"/>
</dbReference>
<dbReference type="Proteomes" id="UP000239425">
    <property type="component" value="Unassembled WGS sequence"/>
</dbReference>
<dbReference type="GO" id="GO:0046872">
    <property type="term" value="F:metal ion binding"/>
    <property type="evidence" value="ECO:0007669"/>
    <property type="project" value="UniProtKB-KW"/>
</dbReference>
<comment type="caution">
    <text evidence="13">The sequence shown here is derived from an EMBL/GenBank/DDBJ whole genome shotgun (WGS) entry which is preliminary data.</text>
</comment>
<dbReference type="EC" id="6.1.1.20" evidence="2"/>
<proteinExistence type="predicted"/>
<dbReference type="AlphaFoldDB" id="A0A2S5RAC9"/>
<evidence type="ECO:0000313" key="14">
    <source>
        <dbReference type="Proteomes" id="UP000239425"/>
    </source>
</evidence>
<evidence type="ECO:0000259" key="12">
    <source>
        <dbReference type="PROSITE" id="PS50862"/>
    </source>
</evidence>
<keyword evidence="8" id="KW-0460">Magnesium</keyword>
<evidence type="ECO:0000256" key="6">
    <source>
        <dbReference type="ARBA" id="ARBA00022741"/>
    </source>
</evidence>
<keyword evidence="4 13" id="KW-0436">Ligase</keyword>
<evidence type="ECO:0000256" key="4">
    <source>
        <dbReference type="ARBA" id="ARBA00022598"/>
    </source>
</evidence>
<keyword evidence="10" id="KW-0030">Aminoacyl-tRNA synthetase</keyword>
<dbReference type="PANTHER" id="PTHR11538">
    <property type="entry name" value="PHENYLALANYL-TRNA SYNTHETASE"/>
    <property type="match status" value="1"/>
</dbReference>
<dbReference type="PROSITE" id="PS50862">
    <property type="entry name" value="AA_TRNA_LIGASE_II"/>
    <property type="match status" value="1"/>
</dbReference>
<dbReference type="GO" id="GO:0006432">
    <property type="term" value="P:phenylalanyl-tRNA aminoacylation"/>
    <property type="evidence" value="ECO:0007669"/>
    <property type="project" value="InterPro"/>
</dbReference>
<evidence type="ECO:0000256" key="5">
    <source>
        <dbReference type="ARBA" id="ARBA00022723"/>
    </source>
</evidence>
<protein>
    <recommendedName>
        <fullName evidence="2">phenylalanine--tRNA ligase</fullName>
        <ecNumber evidence="2">6.1.1.20</ecNumber>
    </recommendedName>
</protein>
<accession>A0A2S5RAC9</accession>
<reference evidence="13 14" key="1">
    <citation type="submission" date="2017-11" db="EMBL/GenBank/DDBJ databases">
        <title>Comparative genomic analysis of Holospora spp., intranuclear symbionts of paramecia.</title>
        <authorList>
            <person name="Garushyants S.K."/>
            <person name="Beliavskaya A."/>
            <person name="Malko D.B."/>
            <person name="Logacheva M.D."/>
            <person name="Rautian M.S."/>
            <person name="Gelfand M.S."/>
        </authorList>
    </citation>
    <scope>NUCLEOTIDE SEQUENCE [LARGE SCALE GENOMIC DNA]</scope>
    <source>
        <strain evidence="14">02AZ16</strain>
    </source>
</reference>
<dbReference type="EMBL" id="PHHC01000078">
    <property type="protein sequence ID" value="PPE04279.1"/>
    <property type="molecule type" value="Genomic_DNA"/>
</dbReference>
<evidence type="ECO:0000256" key="9">
    <source>
        <dbReference type="ARBA" id="ARBA00022917"/>
    </source>
</evidence>
<evidence type="ECO:0000256" key="3">
    <source>
        <dbReference type="ARBA" id="ARBA00022490"/>
    </source>
</evidence>
<organism evidence="13 14">
    <name type="scientific">Holospora curviuscula</name>
    <dbReference type="NCBI Taxonomy" id="1082868"/>
    <lineage>
        <taxon>Bacteria</taxon>
        <taxon>Pseudomonadati</taxon>
        <taxon>Pseudomonadota</taxon>
        <taxon>Alphaproteobacteria</taxon>
        <taxon>Holosporales</taxon>
        <taxon>Holosporaceae</taxon>
        <taxon>Holospora</taxon>
    </lineage>
</organism>
<dbReference type="SUPFAM" id="SSF55681">
    <property type="entry name" value="Class II aaRS and biotin synthetases"/>
    <property type="match status" value="1"/>
</dbReference>
<dbReference type="InterPro" id="IPR045864">
    <property type="entry name" value="aa-tRNA-synth_II/BPL/LPL"/>
</dbReference>
<evidence type="ECO:0000256" key="11">
    <source>
        <dbReference type="ARBA" id="ARBA00049255"/>
    </source>
</evidence>
<sequence length="258" mass="29542">MTLPGVPVQKGVLHPIMEVLWDVVKIFQQMGFAWVEGPEIENTFYNFDALNVTEGHPARGEQDTFYLPHGVLRTQTSPVQIRTMKETTPPLKIVSPGRVYRSDYDQTHSPMFHQIEGLVVSKEANMADLKGVLQGFLEIFFSKSVHLRFRPSFFPFTEPSCEVDIGYRREAGNIILEGHSHWLEILGCGMVHHRVLRQCGISPEIYQGYAFGVGLERLAMLRYGVQDLREFYKNHQTWLSNLSLKRTLDTLSYASPKK</sequence>
<evidence type="ECO:0000256" key="8">
    <source>
        <dbReference type="ARBA" id="ARBA00022842"/>
    </source>
</evidence>
<dbReference type="GO" id="GO:0000049">
    <property type="term" value="F:tRNA binding"/>
    <property type="evidence" value="ECO:0007669"/>
    <property type="project" value="InterPro"/>
</dbReference>
<dbReference type="Gene3D" id="3.30.930.10">
    <property type="entry name" value="Bira Bifunctional Protein, Domain 2"/>
    <property type="match status" value="1"/>
</dbReference>
<comment type="subcellular location">
    <subcellularLocation>
        <location evidence="1">Cytoplasm</location>
    </subcellularLocation>
</comment>
<keyword evidence="14" id="KW-1185">Reference proteome</keyword>
<evidence type="ECO:0000313" key="13">
    <source>
        <dbReference type="EMBL" id="PPE04279.1"/>
    </source>
</evidence>
<comment type="catalytic activity">
    <reaction evidence="11">
        <text>tRNA(Phe) + L-phenylalanine + ATP = L-phenylalanyl-tRNA(Phe) + AMP + diphosphate + H(+)</text>
        <dbReference type="Rhea" id="RHEA:19413"/>
        <dbReference type="Rhea" id="RHEA-COMP:9668"/>
        <dbReference type="Rhea" id="RHEA-COMP:9699"/>
        <dbReference type="ChEBI" id="CHEBI:15378"/>
        <dbReference type="ChEBI" id="CHEBI:30616"/>
        <dbReference type="ChEBI" id="CHEBI:33019"/>
        <dbReference type="ChEBI" id="CHEBI:58095"/>
        <dbReference type="ChEBI" id="CHEBI:78442"/>
        <dbReference type="ChEBI" id="CHEBI:78531"/>
        <dbReference type="ChEBI" id="CHEBI:456215"/>
        <dbReference type="EC" id="6.1.1.20"/>
    </reaction>
</comment>
<dbReference type="CDD" id="cd00496">
    <property type="entry name" value="PheRS_alpha_core"/>
    <property type="match status" value="1"/>
</dbReference>
<dbReference type="InterPro" id="IPR002319">
    <property type="entry name" value="Phenylalanyl-tRNA_Synthase"/>
</dbReference>
<dbReference type="InterPro" id="IPR006195">
    <property type="entry name" value="aa-tRNA-synth_II"/>
</dbReference>
<evidence type="ECO:0000256" key="7">
    <source>
        <dbReference type="ARBA" id="ARBA00022840"/>
    </source>
</evidence>
<keyword evidence="9" id="KW-0648">Protein biosynthesis</keyword>